<evidence type="ECO:0000313" key="5">
    <source>
        <dbReference type="EMBL" id="ESP01071.1"/>
    </source>
</evidence>
<dbReference type="GeneID" id="20253157"/>
<dbReference type="SMART" id="SM00175">
    <property type="entry name" value="RAB"/>
    <property type="match status" value="1"/>
</dbReference>
<sequence>MSSTSPTNSILKMISLRPKKKCFRVAVLGENGVGKTALTVRFITRRYIGEYDPDLEKVYSCTKSVNGNTVDFEIMDTANENNRLEENIRWADAFLLVYSVTDRCSFNECTRLRFLINSFCKKRRPLRMISDPLSKKTIRMTTPVILVGNQIDRHLDRMISFEEGIRRACEMGCLAFYEVSASEMIDRVVEIFND</sequence>
<dbReference type="PRINTS" id="PR00449">
    <property type="entry name" value="RASTRNSFRMNG"/>
</dbReference>
<dbReference type="EMBL" id="KB200559">
    <property type="protein sequence ID" value="ESP01071.1"/>
    <property type="molecule type" value="Genomic_DNA"/>
</dbReference>
<name>V4B188_LOTGI</name>
<feature type="non-terminal residue" evidence="5">
    <location>
        <position position="194"/>
    </location>
</feature>
<dbReference type="Gene3D" id="3.40.50.300">
    <property type="entry name" value="P-loop containing nucleotide triphosphate hydrolases"/>
    <property type="match status" value="1"/>
</dbReference>
<accession>V4B188</accession>
<dbReference type="PROSITE" id="PS51421">
    <property type="entry name" value="RAS"/>
    <property type="match status" value="1"/>
</dbReference>
<dbReference type="RefSeq" id="XP_009048230.1">
    <property type="nucleotide sequence ID" value="XM_009049982.1"/>
</dbReference>
<dbReference type="SMART" id="SM00173">
    <property type="entry name" value="RAS"/>
    <property type="match status" value="1"/>
</dbReference>
<keyword evidence="3" id="KW-0378">Hydrolase</keyword>
<evidence type="ECO:0000256" key="3">
    <source>
        <dbReference type="ARBA" id="ARBA00022801"/>
    </source>
</evidence>
<dbReference type="HOGENOM" id="CLU_041217_9_7_1"/>
<dbReference type="OMA" id="WEETAGV"/>
<evidence type="ECO:0000256" key="2">
    <source>
        <dbReference type="ARBA" id="ARBA00011984"/>
    </source>
</evidence>
<reference evidence="5 6" key="1">
    <citation type="journal article" date="2013" name="Nature">
        <title>Insights into bilaterian evolution from three spiralian genomes.</title>
        <authorList>
            <person name="Simakov O."/>
            <person name="Marletaz F."/>
            <person name="Cho S.J."/>
            <person name="Edsinger-Gonzales E."/>
            <person name="Havlak P."/>
            <person name="Hellsten U."/>
            <person name="Kuo D.H."/>
            <person name="Larsson T."/>
            <person name="Lv J."/>
            <person name="Arendt D."/>
            <person name="Savage R."/>
            <person name="Osoegawa K."/>
            <person name="de Jong P."/>
            <person name="Grimwood J."/>
            <person name="Chapman J.A."/>
            <person name="Shapiro H."/>
            <person name="Aerts A."/>
            <person name="Otillar R.P."/>
            <person name="Terry A.Y."/>
            <person name="Boore J.L."/>
            <person name="Grigoriev I.V."/>
            <person name="Lindberg D.R."/>
            <person name="Seaver E.C."/>
            <person name="Weisblat D.A."/>
            <person name="Putnam N.H."/>
            <person name="Rokhsar D.S."/>
        </authorList>
    </citation>
    <scope>NUCLEOTIDE SEQUENCE [LARGE SCALE GENOMIC DNA]</scope>
</reference>
<dbReference type="KEGG" id="lgi:LOTGIDRAFT_97342"/>
<gene>
    <name evidence="5" type="ORF">LOTGIDRAFT_97342</name>
</gene>
<dbReference type="InterPro" id="IPR001806">
    <property type="entry name" value="Small_GTPase"/>
</dbReference>
<dbReference type="SUPFAM" id="SSF52540">
    <property type="entry name" value="P-loop containing nucleoside triphosphate hydrolases"/>
    <property type="match status" value="1"/>
</dbReference>
<dbReference type="InterPro" id="IPR051065">
    <property type="entry name" value="Ras-related_GTPase"/>
</dbReference>
<dbReference type="Proteomes" id="UP000030746">
    <property type="component" value="Unassembled WGS sequence"/>
</dbReference>
<evidence type="ECO:0000256" key="4">
    <source>
        <dbReference type="ARBA" id="ARBA00048098"/>
    </source>
</evidence>
<dbReference type="PANTHER" id="PTHR45704">
    <property type="entry name" value="RAS-LIKE FAMILY MEMBER 11"/>
    <property type="match status" value="1"/>
</dbReference>
<dbReference type="AlphaFoldDB" id="V4B188"/>
<keyword evidence="6" id="KW-1185">Reference proteome</keyword>
<proteinExistence type="inferred from homology"/>
<comment type="similarity">
    <text evidence="1">Belongs to the small GTPase superfamily. Ras family.</text>
</comment>
<dbReference type="GO" id="GO:0005525">
    <property type="term" value="F:GTP binding"/>
    <property type="evidence" value="ECO:0007669"/>
    <property type="project" value="InterPro"/>
</dbReference>
<dbReference type="EC" id="3.6.5.2" evidence="2"/>
<protein>
    <recommendedName>
        <fullName evidence="2">small monomeric GTPase</fullName>
        <ecNumber evidence="2">3.6.5.2</ecNumber>
    </recommendedName>
</protein>
<evidence type="ECO:0000313" key="6">
    <source>
        <dbReference type="Proteomes" id="UP000030746"/>
    </source>
</evidence>
<comment type="catalytic activity">
    <reaction evidence="4">
        <text>GTP + H2O = GDP + phosphate + H(+)</text>
        <dbReference type="Rhea" id="RHEA:19669"/>
        <dbReference type="ChEBI" id="CHEBI:15377"/>
        <dbReference type="ChEBI" id="CHEBI:15378"/>
        <dbReference type="ChEBI" id="CHEBI:37565"/>
        <dbReference type="ChEBI" id="CHEBI:43474"/>
        <dbReference type="ChEBI" id="CHEBI:58189"/>
        <dbReference type="EC" id="3.6.5.2"/>
    </reaction>
</comment>
<dbReference type="GO" id="GO:0003925">
    <property type="term" value="F:G protein activity"/>
    <property type="evidence" value="ECO:0007669"/>
    <property type="project" value="UniProtKB-EC"/>
</dbReference>
<dbReference type="SMART" id="SM00174">
    <property type="entry name" value="RHO"/>
    <property type="match status" value="1"/>
</dbReference>
<dbReference type="InterPro" id="IPR027417">
    <property type="entry name" value="P-loop_NTPase"/>
</dbReference>
<dbReference type="Pfam" id="PF00071">
    <property type="entry name" value="Ras"/>
    <property type="match status" value="1"/>
</dbReference>
<dbReference type="PROSITE" id="PS51419">
    <property type="entry name" value="RAB"/>
    <property type="match status" value="1"/>
</dbReference>
<dbReference type="STRING" id="225164.V4B188"/>
<dbReference type="CTD" id="20253157"/>
<organism evidence="5 6">
    <name type="scientific">Lottia gigantea</name>
    <name type="common">Giant owl limpet</name>
    <dbReference type="NCBI Taxonomy" id="225164"/>
    <lineage>
        <taxon>Eukaryota</taxon>
        <taxon>Metazoa</taxon>
        <taxon>Spiralia</taxon>
        <taxon>Lophotrochozoa</taxon>
        <taxon>Mollusca</taxon>
        <taxon>Gastropoda</taxon>
        <taxon>Patellogastropoda</taxon>
        <taxon>Lottioidea</taxon>
        <taxon>Lottiidae</taxon>
        <taxon>Lottia</taxon>
    </lineage>
</organism>
<evidence type="ECO:0000256" key="1">
    <source>
        <dbReference type="ARBA" id="ARBA00008344"/>
    </source>
</evidence>
<dbReference type="OrthoDB" id="18798at2759"/>